<keyword evidence="2" id="KW-1185">Reference proteome</keyword>
<gene>
    <name evidence="1" type="ORF">BN000_03773</name>
</gene>
<evidence type="ECO:0000313" key="2">
    <source>
        <dbReference type="Proteomes" id="UP000199087"/>
    </source>
</evidence>
<proteinExistence type="predicted"/>
<evidence type="ECO:0000313" key="1">
    <source>
        <dbReference type="EMBL" id="CRK83779.1"/>
    </source>
</evidence>
<dbReference type="STRING" id="1499688.BN000_03773"/>
<organism evidence="1 2">
    <name type="scientific">Neobacillus massiliamazoniensis</name>
    <dbReference type="NCBI Taxonomy" id="1499688"/>
    <lineage>
        <taxon>Bacteria</taxon>
        <taxon>Bacillati</taxon>
        <taxon>Bacillota</taxon>
        <taxon>Bacilli</taxon>
        <taxon>Bacillales</taxon>
        <taxon>Bacillaceae</taxon>
        <taxon>Neobacillus</taxon>
    </lineage>
</organism>
<reference evidence="2" key="1">
    <citation type="submission" date="2015-05" db="EMBL/GenBank/DDBJ databases">
        <authorList>
            <person name="Urmite Genomes"/>
        </authorList>
    </citation>
    <scope>NUCLEOTIDE SEQUENCE [LARGE SCALE GENOMIC DNA]</scope>
    <source>
        <strain evidence="2">LF1</strain>
    </source>
</reference>
<protein>
    <submittedName>
        <fullName evidence="1">Uncharacterized protein</fullName>
    </submittedName>
</protein>
<sequence>MLSFLEKSKATAYCWTNLEIEFYTFLSYKKAVLKAIVDF</sequence>
<dbReference type="AlphaFoldDB" id="A0A0U1P0F6"/>
<accession>A0A0U1P0F6</accession>
<name>A0A0U1P0F6_9BACI</name>
<dbReference type="EMBL" id="CVRB01000004">
    <property type="protein sequence ID" value="CRK83779.1"/>
    <property type="molecule type" value="Genomic_DNA"/>
</dbReference>
<dbReference type="Proteomes" id="UP000199087">
    <property type="component" value="Unassembled WGS sequence"/>
</dbReference>